<evidence type="ECO:0000256" key="2">
    <source>
        <dbReference type="ARBA" id="ARBA00022614"/>
    </source>
</evidence>
<evidence type="ECO:0000256" key="5">
    <source>
        <dbReference type="ARBA" id="ARBA00023136"/>
    </source>
</evidence>
<sequence>MLRLNVWLRSESPPKRFNHRNDSLGRRMWGYQGGKNHGNMGQGNWRPRGDWRRTDQEGPEYPAGDRSRTVKKLTGQVGGVLSIEPITTSRGKGKLINASGEKAVSGASSAGSELILDRAKGQKPSTEASIYGGHDHHAETLMEVDNSAKTIGSGPATGPSSPNRVLQPNYEIQPIDETQLQQVGVILGPSNDPDPTFTNEVSRPTESPKIHGPTSSNTMIFKAGPIPKVLKTQKNCKWKRAARAKVGHTVISDLGKFSQLGKRLLGEGEEDGQLTAKKIRNSSRSEVEQPGSFTDSELGQGRDYEDGTASEVVQSSAMQPGSVTSTEVLDQTENTQAVLGKLAASGRRLDAWNATKRRKHRQDINHCRKELKHVSLVEKPNDWKTIRSLEDNLDEALAVEETYWRQRAKADWMKKGDLDVLNQIAKTMGATNWTFGSDACEGTYDVKPVVQTDPLRNITCDCEIENDTCHVTVIKFMRYSLPGTLPPELVHLPYISEISVFVNRLSGNIPSHLGKITSLTYLDLEENQFSGMVPPDLGKLVNLETLKLSSNRFSGNLPLELAELKNLTDFRINDNNFTGSIPEFISSWNGLSRLEIQGSGLKGPIPSSLSILEKLTQMSVKISLLLE</sequence>
<feature type="compositionally biased region" description="Polar residues" evidence="6">
    <location>
        <begin position="196"/>
        <end position="205"/>
    </location>
</feature>
<dbReference type="InterPro" id="IPR001611">
    <property type="entry name" value="Leu-rich_rpt"/>
</dbReference>
<reference evidence="7" key="2">
    <citation type="submission" date="2023-06" db="EMBL/GenBank/DDBJ databases">
        <authorList>
            <person name="Swenson N.G."/>
            <person name="Wegrzyn J.L."/>
            <person name="Mcevoy S.L."/>
        </authorList>
    </citation>
    <scope>NUCLEOTIDE SEQUENCE</scope>
    <source>
        <strain evidence="7">NS2018</strain>
        <tissue evidence="7">Leaf</tissue>
    </source>
</reference>
<evidence type="ECO:0000313" key="7">
    <source>
        <dbReference type="EMBL" id="KAK0578682.1"/>
    </source>
</evidence>
<protein>
    <submittedName>
        <fullName evidence="7">Uncharacterized protein</fullName>
    </submittedName>
</protein>
<dbReference type="SUPFAM" id="SSF52058">
    <property type="entry name" value="L domain-like"/>
    <property type="match status" value="1"/>
</dbReference>
<evidence type="ECO:0000313" key="8">
    <source>
        <dbReference type="Proteomes" id="UP001168877"/>
    </source>
</evidence>
<comment type="subcellular location">
    <subcellularLocation>
        <location evidence="1">Membrane</location>
        <topology evidence="1">Single-pass type I membrane protein</topology>
    </subcellularLocation>
</comment>
<feature type="region of interest" description="Disordered" evidence="6">
    <location>
        <begin position="280"/>
        <end position="304"/>
    </location>
</feature>
<dbReference type="Gene3D" id="3.80.10.10">
    <property type="entry name" value="Ribonuclease Inhibitor"/>
    <property type="match status" value="1"/>
</dbReference>
<name>A0AA39VFX3_ACESA</name>
<keyword evidence="5" id="KW-0472">Membrane</keyword>
<evidence type="ECO:0000256" key="6">
    <source>
        <dbReference type="SAM" id="MobiDB-lite"/>
    </source>
</evidence>
<evidence type="ECO:0000256" key="4">
    <source>
        <dbReference type="ARBA" id="ARBA00022737"/>
    </source>
</evidence>
<reference evidence="7" key="1">
    <citation type="journal article" date="2022" name="Plant J.">
        <title>Strategies of tolerance reflected in two North American maple genomes.</title>
        <authorList>
            <person name="McEvoy S.L."/>
            <person name="Sezen U.U."/>
            <person name="Trouern-Trend A."/>
            <person name="McMahon S.M."/>
            <person name="Schaberg P.G."/>
            <person name="Yang J."/>
            <person name="Wegrzyn J.L."/>
            <person name="Swenson N.G."/>
        </authorList>
    </citation>
    <scope>NUCLEOTIDE SEQUENCE</scope>
    <source>
        <strain evidence="7">NS2018</strain>
    </source>
</reference>
<dbReference type="InterPro" id="IPR032675">
    <property type="entry name" value="LRR_dom_sf"/>
</dbReference>
<comment type="caution">
    <text evidence="7">The sequence shown here is derived from an EMBL/GenBank/DDBJ whole genome shotgun (WGS) entry which is preliminary data.</text>
</comment>
<dbReference type="PANTHER" id="PTHR48006">
    <property type="entry name" value="LEUCINE-RICH REPEAT-CONTAINING PROTEIN DDB_G0281931-RELATED"/>
    <property type="match status" value="1"/>
</dbReference>
<dbReference type="PANTHER" id="PTHR48006:SF56">
    <property type="entry name" value="PROTEIN KINASE DOMAIN-CONTAINING PROTEIN"/>
    <property type="match status" value="1"/>
</dbReference>
<dbReference type="AlphaFoldDB" id="A0AA39VFX3"/>
<dbReference type="InterPro" id="IPR051824">
    <property type="entry name" value="LRR_Rcpt-Like_S/T_Kinase"/>
</dbReference>
<gene>
    <name evidence="7" type="ORF">LWI29_014345</name>
</gene>
<organism evidence="7 8">
    <name type="scientific">Acer saccharum</name>
    <name type="common">Sugar maple</name>
    <dbReference type="NCBI Taxonomy" id="4024"/>
    <lineage>
        <taxon>Eukaryota</taxon>
        <taxon>Viridiplantae</taxon>
        <taxon>Streptophyta</taxon>
        <taxon>Embryophyta</taxon>
        <taxon>Tracheophyta</taxon>
        <taxon>Spermatophyta</taxon>
        <taxon>Magnoliopsida</taxon>
        <taxon>eudicotyledons</taxon>
        <taxon>Gunneridae</taxon>
        <taxon>Pentapetalae</taxon>
        <taxon>rosids</taxon>
        <taxon>malvids</taxon>
        <taxon>Sapindales</taxon>
        <taxon>Sapindaceae</taxon>
        <taxon>Hippocastanoideae</taxon>
        <taxon>Acereae</taxon>
        <taxon>Acer</taxon>
    </lineage>
</organism>
<evidence type="ECO:0000256" key="3">
    <source>
        <dbReference type="ARBA" id="ARBA00022729"/>
    </source>
</evidence>
<dbReference type="GO" id="GO:0004674">
    <property type="term" value="F:protein serine/threonine kinase activity"/>
    <property type="evidence" value="ECO:0007669"/>
    <property type="project" value="TreeGrafter"/>
</dbReference>
<dbReference type="Proteomes" id="UP001168877">
    <property type="component" value="Unassembled WGS sequence"/>
</dbReference>
<dbReference type="EMBL" id="JAUESC010000385">
    <property type="protein sequence ID" value="KAK0578682.1"/>
    <property type="molecule type" value="Genomic_DNA"/>
</dbReference>
<feature type="region of interest" description="Disordered" evidence="6">
    <location>
        <begin position="196"/>
        <end position="219"/>
    </location>
</feature>
<dbReference type="GO" id="GO:0016020">
    <property type="term" value="C:membrane"/>
    <property type="evidence" value="ECO:0007669"/>
    <property type="project" value="UniProtKB-SubCell"/>
</dbReference>
<feature type="compositionally biased region" description="Basic and acidic residues" evidence="6">
    <location>
        <begin position="47"/>
        <end position="56"/>
    </location>
</feature>
<proteinExistence type="predicted"/>
<keyword evidence="4" id="KW-0677">Repeat</keyword>
<evidence type="ECO:0000256" key="1">
    <source>
        <dbReference type="ARBA" id="ARBA00004479"/>
    </source>
</evidence>
<accession>A0AA39VFX3</accession>
<keyword evidence="8" id="KW-1185">Reference proteome</keyword>
<keyword evidence="3" id="KW-0732">Signal</keyword>
<dbReference type="FunFam" id="3.80.10.10:FF:000400">
    <property type="entry name" value="Nuclear pore complex protein NUP107"/>
    <property type="match status" value="1"/>
</dbReference>
<dbReference type="Pfam" id="PF00560">
    <property type="entry name" value="LRR_1"/>
    <property type="match status" value="3"/>
</dbReference>
<keyword evidence="2" id="KW-0433">Leucine-rich repeat</keyword>
<feature type="region of interest" description="Disordered" evidence="6">
    <location>
        <begin position="16"/>
        <end position="66"/>
    </location>
</feature>